<keyword evidence="1" id="KW-0150">Chloroplast</keyword>
<sequence length="321" mass="37657">MTFIESNVFTSINPFVLLSQTAYDNPTSIKNYLEIFVFKGSIFNNSSNIFYTDSVEGYYNLIVTQKNPVFLPNWISEIIQIFGNQHINTTNLRTLQEWSFEFLNKFRILCEIRAAMWWWLMFNPYQEPFNTLRVLTEWYLTAFTGTFPIILGIDIGPSISISLLGFLLDGLNRLVFTMPYLPSEGENFTINDLSSLDNTALINLINKLGVDEVRIFRYLPSLWYKYPIPDNIREYWYTKKPEILEYFLKNYGNLGIDFLPERILQAEYESRINHQVMMTTGNHFHEIPTNFICSINQLLDNNIIINEIVKVSQIYGNIFHS</sequence>
<reference evidence="1" key="1">
    <citation type="journal article" date="2014" name="Genome Biol. Evol.">
        <title>Serial gene losses and foreign DNA underlie size and sequence variation in the plastid genomes of diatoms.</title>
        <authorList>
            <person name="Ruck E.C."/>
            <person name="Nakov T."/>
            <person name="Jansen R.K."/>
            <person name="Theriot E.C."/>
            <person name="Alverson A.J."/>
        </authorList>
    </citation>
    <scope>NUCLEOTIDE SEQUENCE</scope>
    <source>
        <strain evidence="1">Ccmp310</strain>
    </source>
</reference>
<accession>A0A023HAD3</accession>
<protein>
    <submittedName>
        <fullName evidence="1">Uncharacterized protein</fullName>
    </submittedName>
</protein>
<dbReference type="EMBL" id="KC509521">
    <property type="protein sequence ID" value="AGH28531.1"/>
    <property type="molecule type" value="Genomic_DNA"/>
</dbReference>
<keyword evidence="1" id="KW-0934">Plastid</keyword>
<gene>
    <name evidence="1" type="primary">ycf89</name>
</gene>
<geneLocation type="chloroplast" evidence="1"/>
<proteinExistence type="predicted"/>
<organism evidence="1">
    <name type="scientific">Coscinodiscus radiatus</name>
    <dbReference type="NCBI Taxonomy" id="33642"/>
    <lineage>
        <taxon>Eukaryota</taxon>
        <taxon>Sar</taxon>
        <taxon>Stramenopiles</taxon>
        <taxon>Ochrophyta</taxon>
        <taxon>Bacillariophyta</taxon>
        <taxon>Coscinodiscophyceae</taxon>
        <taxon>Coscinodiscophycidae</taxon>
        <taxon>Coscinodiscales</taxon>
        <taxon>Coscinodiscaceae</taxon>
        <taxon>Coscinodiscus</taxon>
    </lineage>
</organism>
<dbReference type="GeneID" id="19739943"/>
<dbReference type="GeneID" id="19739869"/>
<dbReference type="RefSeq" id="YP_009028987.1">
    <property type="nucleotide sequence ID" value="NC_024081.1"/>
</dbReference>
<evidence type="ECO:0000313" key="1">
    <source>
        <dbReference type="EMBL" id="AGH28531.1"/>
    </source>
</evidence>
<dbReference type="RefSeq" id="YP_009028931.1">
    <property type="nucleotide sequence ID" value="NC_024081.1"/>
</dbReference>
<dbReference type="EMBL" id="KC509521">
    <property type="protein sequence ID" value="AGH28475.1"/>
    <property type="molecule type" value="Genomic_DNA"/>
</dbReference>
<dbReference type="AlphaFoldDB" id="A0A023HAD3"/>
<name>A0A023HAD3_9STRA</name>